<dbReference type="SMART" id="SM00174">
    <property type="entry name" value="RHO"/>
    <property type="match status" value="1"/>
</dbReference>
<dbReference type="Gene3D" id="3.40.50.300">
    <property type="entry name" value="P-loop containing nucleotide triphosphate hydrolases"/>
    <property type="match status" value="1"/>
</dbReference>
<name>A0A7S4QCV3_9DINO</name>
<dbReference type="CDD" id="cd00154">
    <property type="entry name" value="Rab"/>
    <property type="match status" value="1"/>
</dbReference>
<dbReference type="NCBIfam" id="TIGR00231">
    <property type="entry name" value="small_GTP"/>
    <property type="match status" value="1"/>
</dbReference>
<dbReference type="PROSITE" id="PS51421">
    <property type="entry name" value="RAS"/>
    <property type="match status" value="1"/>
</dbReference>
<dbReference type="PROSITE" id="PS51420">
    <property type="entry name" value="RHO"/>
    <property type="match status" value="1"/>
</dbReference>
<dbReference type="Pfam" id="PF00071">
    <property type="entry name" value="Ras"/>
    <property type="match status" value="1"/>
</dbReference>
<organism evidence="2">
    <name type="scientific">Alexandrium monilatum</name>
    <dbReference type="NCBI Taxonomy" id="311494"/>
    <lineage>
        <taxon>Eukaryota</taxon>
        <taxon>Sar</taxon>
        <taxon>Alveolata</taxon>
        <taxon>Dinophyceae</taxon>
        <taxon>Gonyaulacales</taxon>
        <taxon>Pyrocystaceae</taxon>
        <taxon>Alexandrium</taxon>
    </lineage>
</organism>
<evidence type="ECO:0000256" key="1">
    <source>
        <dbReference type="ARBA" id="ARBA00022741"/>
    </source>
</evidence>
<dbReference type="SMART" id="SM00175">
    <property type="entry name" value="RAB"/>
    <property type="match status" value="1"/>
</dbReference>
<keyword evidence="1" id="KW-0547">Nucleotide-binding</keyword>
<dbReference type="SUPFAM" id="SSF52540">
    <property type="entry name" value="P-loop containing nucleoside triphosphate hydrolases"/>
    <property type="match status" value="1"/>
</dbReference>
<dbReference type="AlphaFoldDB" id="A0A7S4QCV3"/>
<reference evidence="2" key="1">
    <citation type="submission" date="2021-01" db="EMBL/GenBank/DDBJ databases">
        <authorList>
            <person name="Corre E."/>
            <person name="Pelletier E."/>
            <person name="Niang G."/>
            <person name="Scheremetjew M."/>
            <person name="Finn R."/>
            <person name="Kale V."/>
            <person name="Holt S."/>
            <person name="Cochrane G."/>
            <person name="Meng A."/>
            <person name="Brown T."/>
            <person name="Cohen L."/>
        </authorList>
    </citation>
    <scope>NUCLEOTIDE SEQUENCE</scope>
    <source>
        <strain evidence="2">CCMP3105</strain>
    </source>
</reference>
<dbReference type="PROSITE" id="PS51419">
    <property type="entry name" value="RAB"/>
    <property type="match status" value="1"/>
</dbReference>
<dbReference type="GO" id="GO:0003924">
    <property type="term" value="F:GTPase activity"/>
    <property type="evidence" value="ECO:0007669"/>
    <property type="project" value="InterPro"/>
</dbReference>
<accession>A0A7S4QCV3</accession>
<sequence>MKIVLIGDSSVGKSALVYRFIHNQLPSEAKATVGISFFKQRLVDEDTGEEYALQIWDTAGQEKFQSVSTHHYRAADGALLVFDISNEHSFQSLDKWLAELRENTDPNVVVALVGTKVDLGHRRAVPPERAQAYAKSNGLLYAETSSYWDRSQGSSRDAAAGVERVFLRLLRAVVQQQRDLGRNPSMLDISSYREANRGVSLSDDSGRGQRGKGCDC</sequence>
<dbReference type="FunFam" id="3.40.50.300:FF:000808">
    <property type="entry name" value="Small GTP-binding protein, putative"/>
    <property type="match status" value="1"/>
</dbReference>
<dbReference type="EMBL" id="HBNR01026525">
    <property type="protein sequence ID" value="CAE4578833.1"/>
    <property type="molecule type" value="Transcribed_RNA"/>
</dbReference>
<proteinExistence type="predicted"/>
<dbReference type="InterPro" id="IPR027417">
    <property type="entry name" value="P-loop_NTPase"/>
</dbReference>
<protein>
    <submittedName>
        <fullName evidence="2">Uncharacterized protein</fullName>
    </submittedName>
</protein>
<dbReference type="GO" id="GO:0005525">
    <property type="term" value="F:GTP binding"/>
    <property type="evidence" value="ECO:0007669"/>
    <property type="project" value="InterPro"/>
</dbReference>
<dbReference type="PANTHER" id="PTHR47978">
    <property type="match status" value="1"/>
</dbReference>
<dbReference type="SMART" id="SM00173">
    <property type="entry name" value="RAS"/>
    <property type="match status" value="1"/>
</dbReference>
<dbReference type="InterPro" id="IPR001806">
    <property type="entry name" value="Small_GTPase"/>
</dbReference>
<gene>
    <name evidence="2" type="ORF">AMON00008_LOCUS17932</name>
</gene>
<dbReference type="InterPro" id="IPR005225">
    <property type="entry name" value="Small_GTP-bd"/>
</dbReference>
<dbReference type="PRINTS" id="PR00449">
    <property type="entry name" value="RASTRNSFRMNG"/>
</dbReference>
<evidence type="ECO:0000313" key="2">
    <source>
        <dbReference type="EMBL" id="CAE4578833.1"/>
    </source>
</evidence>